<dbReference type="EMBL" id="DYUK01000284">
    <property type="protein sequence ID" value="HJG81241.1"/>
    <property type="molecule type" value="Genomic_DNA"/>
</dbReference>
<organism evidence="3 4">
    <name type="scientific">Brevibacterium senegalense</name>
    <dbReference type="NCBI Taxonomy" id="1033736"/>
    <lineage>
        <taxon>Bacteria</taxon>
        <taxon>Bacillati</taxon>
        <taxon>Actinomycetota</taxon>
        <taxon>Actinomycetes</taxon>
        <taxon>Micrococcales</taxon>
        <taxon>Brevibacteriaceae</taxon>
        <taxon>Brevibacterium</taxon>
    </lineage>
</organism>
<reference evidence="3" key="1">
    <citation type="journal article" date="2021" name="PeerJ">
        <title>Extensive microbial diversity within the chicken gut microbiome revealed by metagenomics and culture.</title>
        <authorList>
            <person name="Gilroy R."/>
            <person name="Ravi A."/>
            <person name="Getino M."/>
            <person name="Pursley I."/>
            <person name="Horton D.L."/>
            <person name="Alikhan N.F."/>
            <person name="Baker D."/>
            <person name="Gharbi K."/>
            <person name="Hall N."/>
            <person name="Watson M."/>
            <person name="Adriaenssens E.M."/>
            <person name="Foster-Nyarko E."/>
            <person name="Jarju S."/>
            <person name="Secka A."/>
            <person name="Antonio M."/>
            <person name="Oren A."/>
            <person name="Chaudhuri R.R."/>
            <person name="La Ragione R."/>
            <person name="Hildebrand F."/>
            <person name="Pallen M.J."/>
        </authorList>
    </citation>
    <scope>NUCLEOTIDE SEQUENCE</scope>
    <source>
        <strain evidence="3">ChiGjej5B5-7349</strain>
    </source>
</reference>
<protein>
    <submittedName>
        <fullName evidence="3">DUF4307 domain-containing protein</fullName>
    </submittedName>
</protein>
<keyword evidence="2" id="KW-0472">Membrane</keyword>
<gene>
    <name evidence="3" type="ORF">K8V08_12595</name>
</gene>
<accession>A0A921MGA4</accession>
<proteinExistence type="predicted"/>
<comment type="caution">
    <text evidence="3">The sequence shown here is derived from an EMBL/GenBank/DDBJ whole genome shotgun (WGS) entry which is preliminary data.</text>
</comment>
<evidence type="ECO:0000313" key="4">
    <source>
        <dbReference type="Proteomes" id="UP000784435"/>
    </source>
</evidence>
<dbReference type="InterPro" id="IPR025443">
    <property type="entry name" value="DUF4307"/>
</dbReference>
<dbReference type="Proteomes" id="UP000784435">
    <property type="component" value="Unassembled WGS sequence"/>
</dbReference>
<name>A0A921MGA4_9MICO</name>
<evidence type="ECO:0000256" key="2">
    <source>
        <dbReference type="SAM" id="Phobius"/>
    </source>
</evidence>
<keyword evidence="2" id="KW-0812">Transmembrane</keyword>
<dbReference type="Pfam" id="PF14155">
    <property type="entry name" value="DUF4307"/>
    <property type="match status" value="1"/>
</dbReference>
<feature type="transmembrane region" description="Helical" evidence="2">
    <location>
        <begin position="32"/>
        <end position="52"/>
    </location>
</feature>
<dbReference type="AlphaFoldDB" id="A0A921MGA4"/>
<evidence type="ECO:0000256" key="1">
    <source>
        <dbReference type="SAM" id="MobiDB-lite"/>
    </source>
</evidence>
<sequence>MTTTADLQSRYGGRAPRIQHERTERRRLSRPAVIGIGAGLAAAIGVAAWYGFAPSPTPDGTVTISYDVVDSTLTRTTIGVYPDPERDITCSVRAVNENEAVVGFTEVTVPADPQADGSSPVTVSTDISTTQLAASGHHESCWYADDPRV</sequence>
<reference evidence="3" key="2">
    <citation type="submission" date="2021-09" db="EMBL/GenBank/DDBJ databases">
        <authorList>
            <person name="Gilroy R."/>
        </authorList>
    </citation>
    <scope>NUCLEOTIDE SEQUENCE</scope>
    <source>
        <strain evidence="3">ChiGjej5B5-7349</strain>
    </source>
</reference>
<feature type="region of interest" description="Disordered" evidence="1">
    <location>
        <begin position="1"/>
        <end position="26"/>
    </location>
</feature>
<evidence type="ECO:0000313" key="3">
    <source>
        <dbReference type="EMBL" id="HJG81241.1"/>
    </source>
</evidence>
<keyword evidence="2" id="KW-1133">Transmembrane helix</keyword>